<comment type="similarity">
    <text evidence="2">In the C-terminal section; belongs to the trehalose phosphatase family.</text>
</comment>
<dbReference type="GO" id="GO:0005946">
    <property type="term" value="C:alpha,alpha-trehalose-phosphate synthase complex (UDP-forming)"/>
    <property type="evidence" value="ECO:0007669"/>
    <property type="project" value="TreeGrafter"/>
</dbReference>
<dbReference type="InterPro" id="IPR006379">
    <property type="entry name" value="HAD-SF_hydro_IIB"/>
</dbReference>
<protein>
    <submittedName>
        <fullName evidence="3">Glycosyltransferase family 20-domain-containing protein</fullName>
    </submittedName>
</protein>
<dbReference type="InterPro" id="IPR003337">
    <property type="entry name" value="Trehalose_PPase"/>
</dbReference>
<evidence type="ECO:0000256" key="1">
    <source>
        <dbReference type="ARBA" id="ARBA00005409"/>
    </source>
</evidence>
<dbReference type="CDD" id="cd03788">
    <property type="entry name" value="GT20_TPS"/>
    <property type="match status" value="1"/>
</dbReference>
<dbReference type="AlphaFoldDB" id="A0A1X2HNU6"/>
<dbReference type="SUPFAM" id="SSF56784">
    <property type="entry name" value="HAD-like"/>
    <property type="match status" value="1"/>
</dbReference>
<dbReference type="NCBIfam" id="TIGR01484">
    <property type="entry name" value="HAD-SF-IIB"/>
    <property type="match status" value="1"/>
</dbReference>
<dbReference type="InParanoid" id="A0A1X2HNU6"/>
<dbReference type="Proteomes" id="UP000242180">
    <property type="component" value="Unassembled WGS sequence"/>
</dbReference>
<organism evidence="3 4">
    <name type="scientific">Syncephalastrum racemosum</name>
    <name type="common">Filamentous fungus</name>
    <dbReference type="NCBI Taxonomy" id="13706"/>
    <lineage>
        <taxon>Eukaryota</taxon>
        <taxon>Fungi</taxon>
        <taxon>Fungi incertae sedis</taxon>
        <taxon>Mucoromycota</taxon>
        <taxon>Mucoromycotina</taxon>
        <taxon>Mucoromycetes</taxon>
        <taxon>Mucorales</taxon>
        <taxon>Syncephalastraceae</taxon>
        <taxon>Syncephalastrum</taxon>
    </lineage>
</organism>
<evidence type="ECO:0000313" key="3">
    <source>
        <dbReference type="EMBL" id="ORZ01031.1"/>
    </source>
</evidence>
<comment type="similarity">
    <text evidence="1">In the N-terminal section; belongs to the glycosyltransferase 20 family.</text>
</comment>
<dbReference type="Pfam" id="PF02358">
    <property type="entry name" value="Trehalose_PPase"/>
    <property type="match status" value="1"/>
</dbReference>
<dbReference type="Pfam" id="PF00982">
    <property type="entry name" value="Glyco_transf_20"/>
    <property type="match status" value="1"/>
</dbReference>
<dbReference type="GO" id="GO:0005829">
    <property type="term" value="C:cytosol"/>
    <property type="evidence" value="ECO:0007669"/>
    <property type="project" value="TreeGrafter"/>
</dbReference>
<proteinExistence type="inferred from homology"/>
<dbReference type="CDD" id="cd01627">
    <property type="entry name" value="HAD_TPP"/>
    <property type="match status" value="1"/>
</dbReference>
<dbReference type="OrthoDB" id="755951at2759"/>
<dbReference type="Gene3D" id="3.40.50.1000">
    <property type="entry name" value="HAD superfamily/HAD-like"/>
    <property type="match status" value="1"/>
</dbReference>
<dbReference type="NCBIfam" id="TIGR00685">
    <property type="entry name" value="T6PP"/>
    <property type="match status" value="1"/>
</dbReference>
<keyword evidence="4" id="KW-1185">Reference proteome</keyword>
<dbReference type="PANTHER" id="PTHR10788">
    <property type="entry name" value="TREHALOSE-6-PHOSPHATE SYNTHASE"/>
    <property type="match status" value="1"/>
</dbReference>
<dbReference type="FunFam" id="3.40.50.2000:FF:000036">
    <property type="entry name" value="Alpha,alpha-trehalose-phosphate synthase subunit Tps2"/>
    <property type="match status" value="1"/>
</dbReference>
<gene>
    <name evidence="3" type="ORF">BCR43DRAFT_486246</name>
</gene>
<dbReference type="FunFam" id="3.30.70.1020:FF:000002">
    <property type="entry name" value="Trehalose-6-phosphate synthase 2"/>
    <property type="match status" value="1"/>
</dbReference>
<dbReference type="SUPFAM" id="SSF53756">
    <property type="entry name" value="UDP-Glycosyltransferase/glycogen phosphorylase"/>
    <property type="match status" value="1"/>
</dbReference>
<dbReference type="Gene3D" id="3.40.50.2000">
    <property type="entry name" value="Glycogen Phosphorylase B"/>
    <property type="match status" value="2"/>
</dbReference>
<dbReference type="InterPro" id="IPR001830">
    <property type="entry name" value="Glyco_trans_20"/>
</dbReference>
<dbReference type="FunCoup" id="A0A1X2HNU6">
    <property type="interactions" value="70"/>
</dbReference>
<sequence length="788" mass="89513">MVDPVDPCQFMPLLANDTKHIDGRIINVTHQLPIEIHHDLSSTQDHKPWCFRPRRGHSAMYSGIESLQEDREIFYVGWTGAIYNKGSFTENVDPVRTVDASDKVNLTAELRRQHNCIPLFLDSESVSGHYDGYCKTMLWPLLHYLLWNDATDGRLERRQWDAYAAVNQKYADLVVDNYKDGDIIWVHDYHLLLVPAMVREKLPKVRIGLFVHAPFPSSEIFRCLPKRQEILKGMLGANLVGFQTYSYSRHFISTCTRVFGLESSPDGVDAGSHFCHVGTFPIGIDAEKVDTARRSDRVLPKIEAIAEMYRGKKIIVGRDKLDLVKGVLQKLAAFEKFLMDYPEWRDKVVLIQVTDGITNDSVKLENKVSEIVSHINGTYGSLEFTPVHHYHHQVQSDELYALLSIADAALITAVRDGMNTTSLEYIMCQQEKHAPLILSEFTGTAGSMSSALMVNPWDYAGMAKTINDALLMPEEEKYSRHMQLLDHVKSHTAAFWAQSFVKMLLQSIAISEQTSYTPLLQPDYLVQHYQVSKKRLLCFDYDGTLTPICKTPSQAVPSEHMLNALTKLCADPRNEVWIISGRDEAGLDQWVGHIPNLGLSAEHGCFIKYPGSTKWINLTEHFDMSWKHDVVDVFTYYTERTTGSFIEHKRCSVTWHYRLADPAYGAFQAKECHNHLENAVLSKLPVEVLVGKKNLEVRPKLVNKGEIVSRLLSSGEPYDFIMCCGDDKTDEDMFKRLRNAAVTEDKKFTVMVGAEDKKTQALWRLQNVQDVVDTLTTMSEVGKQANSE</sequence>
<dbReference type="PANTHER" id="PTHR10788:SF123">
    <property type="entry name" value="TREHALOSE-PHOSPHATASE"/>
    <property type="match status" value="1"/>
</dbReference>
<keyword evidence="3" id="KW-0808">Transferase</keyword>
<dbReference type="EMBL" id="MCGN01000002">
    <property type="protein sequence ID" value="ORZ01031.1"/>
    <property type="molecule type" value="Genomic_DNA"/>
</dbReference>
<evidence type="ECO:0000256" key="2">
    <source>
        <dbReference type="ARBA" id="ARBA00006330"/>
    </source>
</evidence>
<comment type="caution">
    <text evidence="3">The sequence shown here is derived from an EMBL/GenBank/DDBJ whole genome shotgun (WGS) entry which is preliminary data.</text>
</comment>
<dbReference type="NCBIfam" id="NF011071">
    <property type="entry name" value="PRK14501.1"/>
    <property type="match status" value="1"/>
</dbReference>
<dbReference type="InterPro" id="IPR036412">
    <property type="entry name" value="HAD-like_sf"/>
</dbReference>
<evidence type="ECO:0000313" key="4">
    <source>
        <dbReference type="Proteomes" id="UP000242180"/>
    </source>
</evidence>
<dbReference type="FunFam" id="3.40.50.1000:FF:000052">
    <property type="entry name" value="Alpha,alpha-trehalose-phosphate synthase [UDP-forming] 6"/>
    <property type="match status" value="1"/>
</dbReference>
<name>A0A1X2HNU6_SYNRA</name>
<dbReference type="GO" id="GO:0004805">
    <property type="term" value="F:trehalose-phosphatase activity"/>
    <property type="evidence" value="ECO:0007669"/>
    <property type="project" value="TreeGrafter"/>
</dbReference>
<dbReference type="InterPro" id="IPR023214">
    <property type="entry name" value="HAD_sf"/>
</dbReference>
<accession>A0A1X2HNU6</accession>
<reference evidence="3 4" key="1">
    <citation type="submission" date="2016-07" db="EMBL/GenBank/DDBJ databases">
        <title>Pervasive Adenine N6-methylation of Active Genes in Fungi.</title>
        <authorList>
            <consortium name="DOE Joint Genome Institute"/>
            <person name="Mondo S.J."/>
            <person name="Dannebaum R.O."/>
            <person name="Kuo R.C."/>
            <person name="Labutti K."/>
            <person name="Haridas S."/>
            <person name="Kuo A."/>
            <person name="Salamov A."/>
            <person name="Ahrendt S.R."/>
            <person name="Lipzen A."/>
            <person name="Sullivan W."/>
            <person name="Andreopoulos W.B."/>
            <person name="Clum A."/>
            <person name="Lindquist E."/>
            <person name="Daum C."/>
            <person name="Ramamoorthy G.K."/>
            <person name="Gryganskyi A."/>
            <person name="Culley D."/>
            <person name="Magnuson J.K."/>
            <person name="James T.Y."/>
            <person name="O'Malley M.A."/>
            <person name="Stajich J.E."/>
            <person name="Spatafora J.W."/>
            <person name="Visel A."/>
            <person name="Grigoriev I.V."/>
        </authorList>
    </citation>
    <scope>NUCLEOTIDE SEQUENCE [LARGE SCALE GENOMIC DNA]</scope>
    <source>
        <strain evidence="3 4">NRRL 2496</strain>
    </source>
</reference>
<dbReference type="Gene3D" id="3.30.70.1020">
    <property type="entry name" value="Trehalose-6-phosphate phosphatase related protein, domain 2"/>
    <property type="match status" value="1"/>
</dbReference>
<dbReference type="STRING" id="13706.A0A1X2HNU6"/>
<dbReference type="OMA" id="ACHERKI"/>
<dbReference type="GO" id="GO:0003825">
    <property type="term" value="F:alpha,alpha-trehalose-phosphate synthase (UDP-forming) activity"/>
    <property type="evidence" value="ECO:0007669"/>
    <property type="project" value="TreeGrafter"/>
</dbReference>
<dbReference type="GO" id="GO:0005992">
    <property type="term" value="P:trehalose biosynthetic process"/>
    <property type="evidence" value="ECO:0007669"/>
    <property type="project" value="InterPro"/>
</dbReference>